<dbReference type="RefSeq" id="WP_165005134.1">
    <property type="nucleotide sequence ID" value="NZ_CP064956.1"/>
</dbReference>
<gene>
    <name evidence="2" type="ORF">G7Y29_10675</name>
</gene>
<accession>A0A7T0PFL5</accession>
<evidence type="ECO:0008006" key="4">
    <source>
        <dbReference type="Google" id="ProtNLM"/>
    </source>
</evidence>
<sequence length="80" mass="9080">MAPKRPNRLASTLPQGTENRTPPKKVAETLRDANEPQLDRRTTIYLSSETWREAKIAALDEGTNISQIIEKLLKDYLTSK</sequence>
<dbReference type="InterPro" id="IPR010985">
    <property type="entry name" value="Ribbon_hlx_hlx"/>
</dbReference>
<dbReference type="EMBL" id="CP064956">
    <property type="protein sequence ID" value="QPK84391.1"/>
    <property type="molecule type" value="Genomic_DNA"/>
</dbReference>
<name>A0A7T0PFL5_9CORY</name>
<dbReference type="SUPFAM" id="SSF47598">
    <property type="entry name" value="Ribbon-helix-helix"/>
    <property type="match status" value="1"/>
</dbReference>
<keyword evidence="2" id="KW-0614">Plasmid</keyword>
<organism evidence="2 3">
    <name type="scientific">Corynebacterium qintianiae</name>
    <dbReference type="NCBI Taxonomy" id="2709392"/>
    <lineage>
        <taxon>Bacteria</taxon>
        <taxon>Bacillati</taxon>
        <taxon>Actinomycetota</taxon>
        <taxon>Actinomycetes</taxon>
        <taxon>Mycobacteriales</taxon>
        <taxon>Corynebacteriaceae</taxon>
        <taxon>Corynebacterium</taxon>
    </lineage>
</organism>
<proteinExistence type="predicted"/>
<feature type="compositionally biased region" description="Basic and acidic residues" evidence="1">
    <location>
        <begin position="25"/>
        <end position="35"/>
    </location>
</feature>
<dbReference type="AlphaFoldDB" id="A0A7T0PFL5"/>
<evidence type="ECO:0000256" key="1">
    <source>
        <dbReference type="SAM" id="MobiDB-lite"/>
    </source>
</evidence>
<reference evidence="2 3" key="1">
    <citation type="submission" date="2020-11" db="EMBL/GenBank/DDBJ databases">
        <title>Corynebacterium sp. MC1420.</title>
        <authorList>
            <person name="Zhou J."/>
        </authorList>
    </citation>
    <scope>NUCLEOTIDE SEQUENCE [LARGE SCALE GENOMIC DNA]</scope>
    <source>
        <strain evidence="2 3">MC1420</strain>
        <plasmid evidence="2 3">unnamed</plasmid>
    </source>
</reference>
<feature type="compositionally biased region" description="Polar residues" evidence="1">
    <location>
        <begin position="9"/>
        <end position="20"/>
    </location>
</feature>
<evidence type="ECO:0000313" key="3">
    <source>
        <dbReference type="Proteomes" id="UP000594586"/>
    </source>
</evidence>
<dbReference type="InterPro" id="IPR013321">
    <property type="entry name" value="Arc_rbn_hlx_hlx"/>
</dbReference>
<keyword evidence="3" id="KW-1185">Reference proteome</keyword>
<dbReference type="KEGG" id="cqn:G7Y29_10675"/>
<dbReference type="Gene3D" id="1.10.1220.10">
    <property type="entry name" value="Met repressor-like"/>
    <property type="match status" value="1"/>
</dbReference>
<dbReference type="GO" id="GO:0006355">
    <property type="term" value="P:regulation of DNA-templated transcription"/>
    <property type="evidence" value="ECO:0007669"/>
    <property type="project" value="InterPro"/>
</dbReference>
<evidence type="ECO:0000313" key="2">
    <source>
        <dbReference type="EMBL" id="QPK84391.1"/>
    </source>
</evidence>
<protein>
    <recommendedName>
        <fullName evidence="4">ParB</fullName>
    </recommendedName>
</protein>
<geneLocation type="plasmid" evidence="2 3">
    <name>unnamed</name>
</geneLocation>
<feature type="region of interest" description="Disordered" evidence="1">
    <location>
        <begin position="1"/>
        <end position="35"/>
    </location>
</feature>
<dbReference type="Proteomes" id="UP000594586">
    <property type="component" value="Plasmid unnamed"/>
</dbReference>